<evidence type="ECO:0000313" key="4">
    <source>
        <dbReference type="Proteomes" id="UP000676506"/>
    </source>
</evidence>
<keyword evidence="4" id="KW-1185">Reference proteome</keyword>
<keyword evidence="1" id="KW-0051">Antiviral defense</keyword>
<dbReference type="EMBL" id="CP072649">
    <property type="protein sequence ID" value="QUW04045.1"/>
    <property type="molecule type" value="Genomic_DNA"/>
</dbReference>
<dbReference type="Pfam" id="PF03787">
    <property type="entry name" value="RAMPs"/>
    <property type="match status" value="1"/>
</dbReference>
<evidence type="ECO:0000256" key="1">
    <source>
        <dbReference type="ARBA" id="ARBA00023118"/>
    </source>
</evidence>
<sequence>MGEIGARRAALNNVAWRDCAHPGLGFERFLLAQLTDKGDAKAPDVGKSGAVQPGEPPRTALVKAVAGLRPASLYAAWYARWKHHLSVFGAQMREAEVVGRLVVGLGADSVSETAISLHRTYGVPVIPGSALKGLAAAYAHRYVEETAWRKLTPRCPQGSAHRTLFGSAQDTDPEAGYVIFFDALWVPGSAEHPLAADVMAVHHADYYQGRADWPADWDSPTVVPFLTATGKFLLALAGPPDWVDAAFDLLDAALAKLGVGAKTAAGYGRLRLEAKAVLPPDPSEVEADQLVAQIKGLRSNEVAARLGDFAKRWQNLPDGVPGKRRVAEAIVDQSRVWKGAKDKPWFQEVKRYLDPTE</sequence>
<evidence type="ECO:0000259" key="2">
    <source>
        <dbReference type="Pfam" id="PF03787"/>
    </source>
</evidence>
<dbReference type="InterPro" id="IPR010172">
    <property type="entry name" value="CRISPR-assoc_prot_TM1791"/>
</dbReference>
<dbReference type="PANTHER" id="PTHR39965">
    <property type="entry name" value="CRISPR SYSTEM CMR SUBUNIT CMR6"/>
    <property type="match status" value="1"/>
</dbReference>
<dbReference type="RefSeq" id="WP_211429934.1">
    <property type="nucleotide sequence ID" value="NZ_CP072649.1"/>
</dbReference>
<name>A0ABX8BDU5_9BACT</name>
<dbReference type="NCBIfam" id="TIGR01898">
    <property type="entry name" value="cas_TM1791_cmr6"/>
    <property type="match status" value="1"/>
</dbReference>
<dbReference type="InterPro" id="IPR005537">
    <property type="entry name" value="RAMP_III_fam"/>
</dbReference>
<organism evidence="3 4">
    <name type="scientific">Chloracidobacterium validum</name>
    <dbReference type="NCBI Taxonomy" id="2821543"/>
    <lineage>
        <taxon>Bacteria</taxon>
        <taxon>Pseudomonadati</taxon>
        <taxon>Acidobacteriota</taxon>
        <taxon>Terriglobia</taxon>
        <taxon>Terriglobales</taxon>
        <taxon>Acidobacteriaceae</taxon>
        <taxon>Chloracidobacterium</taxon>
    </lineage>
</organism>
<dbReference type="PANTHER" id="PTHR39965:SF1">
    <property type="entry name" value="CRISPR SYSTEM CMR SUBUNIT CMR6"/>
    <property type="match status" value="1"/>
</dbReference>
<reference evidence="3 4" key="1">
    <citation type="submission" date="2021-03" db="EMBL/GenBank/DDBJ databases">
        <title>Genomic and phenotypic characterization of Chloracidobacterium isolates provides evidence for multiple species.</title>
        <authorList>
            <person name="Saini M.K."/>
            <person name="Costas A.M.G."/>
            <person name="Tank M."/>
            <person name="Bryant D.A."/>
        </authorList>
    </citation>
    <scope>NUCLEOTIDE SEQUENCE [LARGE SCALE GENOMIC DNA]</scope>
    <source>
        <strain evidence="3 4">BV2-C</strain>
    </source>
</reference>
<gene>
    <name evidence="3" type="primary">cmr6</name>
    <name evidence="3" type="ORF">J8C06_13410</name>
</gene>
<accession>A0ABX8BDU5</accession>
<proteinExistence type="predicted"/>
<evidence type="ECO:0000313" key="3">
    <source>
        <dbReference type="EMBL" id="QUW04045.1"/>
    </source>
</evidence>
<feature type="domain" description="CRISPR type III-associated protein" evidence="2">
    <location>
        <begin position="95"/>
        <end position="271"/>
    </location>
</feature>
<dbReference type="Proteomes" id="UP000676506">
    <property type="component" value="Chromosome 2"/>
</dbReference>
<protein>
    <submittedName>
        <fullName evidence="3">Type III-B CRISPR module RAMP protein Cmr6</fullName>
    </submittedName>
</protein>